<name>A0A292YP82_9BACL</name>
<feature type="region of interest" description="Disordered" evidence="1">
    <location>
        <begin position="200"/>
        <end position="220"/>
    </location>
</feature>
<feature type="signal peptide" evidence="2">
    <location>
        <begin position="1"/>
        <end position="23"/>
    </location>
</feature>
<reference evidence="4" key="1">
    <citation type="submission" date="2017-07" db="EMBL/GenBank/DDBJ databases">
        <title>Draft genome sequence of Effusibacillus lacus strain skLN1.</title>
        <authorList>
            <person name="Watanabe M."/>
            <person name="Kojima H."/>
            <person name="Fukui M."/>
        </authorList>
    </citation>
    <scope>NUCLEOTIDE SEQUENCE [LARGE SCALE GENOMIC DNA]</scope>
    <source>
        <strain evidence="4">skLN1</strain>
    </source>
</reference>
<comment type="caution">
    <text evidence="3">The sequence shown here is derived from an EMBL/GenBank/DDBJ whole genome shotgun (WGS) entry which is preliminary data.</text>
</comment>
<feature type="region of interest" description="Disordered" evidence="1">
    <location>
        <begin position="28"/>
        <end position="70"/>
    </location>
</feature>
<feature type="compositionally biased region" description="Polar residues" evidence="1">
    <location>
        <begin position="28"/>
        <end position="41"/>
    </location>
</feature>
<dbReference type="SUPFAM" id="SSF47162">
    <property type="entry name" value="Apolipoprotein"/>
    <property type="match status" value="1"/>
</dbReference>
<evidence type="ECO:0000256" key="2">
    <source>
        <dbReference type="SAM" id="SignalP"/>
    </source>
</evidence>
<keyword evidence="2" id="KW-0732">Signal</keyword>
<protein>
    <submittedName>
        <fullName evidence="3">Uncharacterized protein</fullName>
    </submittedName>
</protein>
<feature type="chain" id="PRO_5012764861" evidence="2">
    <location>
        <begin position="24"/>
        <end position="220"/>
    </location>
</feature>
<sequence>MKRKWIVGMAVSGLVAVPVAALAASGGFSQESAWSTQQGQVTWKAEGKMSASGDPGQSDPTNSLNSLPDELKKGQAQLEEQLQKGKTQLEEHLEKGHFQLQQQLKEGQEQIQQGMGQGRQELEKALKELQEKLANGGQGQMPSLPELPQLPASPGGGFPGQMLALPELSGAPAPGGNSSIKGGGTLKLILPGFGTISGEMMGSGSTEGAKISIVGSSSHP</sequence>
<dbReference type="Gene3D" id="1.20.120.20">
    <property type="entry name" value="Apolipoprotein"/>
    <property type="match status" value="1"/>
</dbReference>
<keyword evidence="4" id="KW-1185">Reference proteome</keyword>
<evidence type="ECO:0000313" key="3">
    <source>
        <dbReference type="EMBL" id="GAX90295.1"/>
    </source>
</evidence>
<dbReference type="AlphaFoldDB" id="A0A292YP82"/>
<evidence type="ECO:0000256" key="1">
    <source>
        <dbReference type="SAM" id="MobiDB-lite"/>
    </source>
</evidence>
<accession>A0A292YP82</accession>
<organism evidence="3 4">
    <name type="scientific">Effusibacillus lacus</name>
    <dbReference type="NCBI Taxonomy" id="1348429"/>
    <lineage>
        <taxon>Bacteria</taxon>
        <taxon>Bacillati</taxon>
        <taxon>Bacillota</taxon>
        <taxon>Bacilli</taxon>
        <taxon>Bacillales</taxon>
        <taxon>Alicyclobacillaceae</taxon>
        <taxon>Effusibacillus</taxon>
    </lineage>
</organism>
<gene>
    <name evidence="3" type="ORF">EFBL_1921</name>
</gene>
<dbReference type="Proteomes" id="UP000217785">
    <property type="component" value="Unassembled WGS sequence"/>
</dbReference>
<feature type="region of interest" description="Disordered" evidence="1">
    <location>
        <begin position="135"/>
        <end position="184"/>
    </location>
</feature>
<dbReference type="EMBL" id="BDUF01000055">
    <property type="protein sequence ID" value="GAX90295.1"/>
    <property type="molecule type" value="Genomic_DNA"/>
</dbReference>
<evidence type="ECO:0000313" key="4">
    <source>
        <dbReference type="Proteomes" id="UP000217785"/>
    </source>
</evidence>
<dbReference type="RefSeq" id="WP_096182016.1">
    <property type="nucleotide sequence ID" value="NZ_BDUF01000055.1"/>
</dbReference>
<proteinExistence type="predicted"/>